<comment type="caution">
    <text evidence="1">The sequence shown here is derived from an EMBL/GenBank/DDBJ whole genome shotgun (WGS) entry which is preliminary data.</text>
</comment>
<evidence type="ECO:0000313" key="1">
    <source>
        <dbReference type="EMBL" id="KZE82134.1"/>
    </source>
</evidence>
<sequence>MNVVLFGEPGGEEEAWFPLLPDCQVLAVSAGKKSGKKNGISYVPLSAVRELEPSHGVAVVSHPYWMPFLRQWKPHAVIGLAYGADASPDASFQYYRKALNRLCDAVLTDSEETMLNLNLRGIPSFYAPGSPSHALQEAGAVGPGFGTAFDERCVELVDLCKANANVHDLRRSLQELASHKRMERTEGLLEASERDPHNEALLALASRYLYVEGRHSEAEHYGFQAFGRCVVANGSRCLSLYRWIAMVQARQGKTEDALNSFGVTAIQAEDKARYQRLLAAYDQQLHALVCADIYRENGDMAYALELLERHPAPFDRSIRYQLYKETGQYPKALNLLTQDRPKEPAVEREKWLLLGEQKEQEGCVPQAVSFYLKAACIDQEVISNILRLEKVERFLAAYS</sequence>
<keyword evidence="2" id="KW-1185">Reference proteome</keyword>
<name>A0A161S9F5_9BACL</name>
<evidence type="ECO:0008006" key="3">
    <source>
        <dbReference type="Google" id="ProtNLM"/>
    </source>
</evidence>
<dbReference type="Gene3D" id="1.25.40.10">
    <property type="entry name" value="Tetratricopeptide repeat domain"/>
    <property type="match status" value="1"/>
</dbReference>
<accession>A0A161S9F5</accession>
<dbReference type="EMBL" id="LQRA01000038">
    <property type="protein sequence ID" value="KZE82134.1"/>
    <property type="molecule type" value="Genomic_DNA"/>
</dbReference>
<proteinExistence type="predicted"/>
<protein>
    <recommendedName>
        <fullName evidence="3">Tetratricopeptide repeat protein</fullName>
    </recommendedName>
</protein>
<dbReference type="OrthoDB" id="2379614at2"/>
<dbReference type="InterPro" id="IPR011990">
    <property type="entry name" value="TPR-like_helical_dom_sf"/>
</dbReference>
<dbReference type="AlphaFoldDB" id="A0A161S9F5"/>
<gene>
    <name evidence="1" type="ORF">AV654_08735</name>
</gene>
<dbReference type="Proteomes" id="UP000076563">
    <property type="component" value="Unassembled WGS sequence"/>
</dbReference>
<evidence type="ECO:0000313" key="2">
    <source>
        <dbReference type="Proteomes" id="UP000076563"/>
    </source>
</evidence>
<organism evidence="1 2">
    <name type="scientific">Paenibacillus elgii</name>
    <dbReference type="NCBI Taxonomy" id="189691"/>
    <lineage>
        <taxon>Bacteria</taxon>
        <taxon>Bacillati</taxon>
        <taxon>Bacillota</taxon>
        <taxon>Bacilli</taxon>
        <taxon>Bacillales</taxon>
        <taxon>Paenibacillaceae</taxon>
        <taxon>Paenibacillus</taxon>
    </lineage>
</organism>
<dbReference type="RefSeq" id="WP_063178437.1">
    <property type="nucleotide sequence ID" value="NZ_LQRA01000038.1"/>
</dbReference>
<reference evidence="2" key="1">
    <citation type="submission" date="2016-01" db="EMBL/GenBank/DDBJ databases">
        <title>Draft genome of Chromobacterium sp. F49.</title>
        <authorList>
            <person name="Hong K.W."/>
        </authorList>
    </citation>
    <scope>NUCLEOTIDE SEQUENCE [LARGE SCALE GENOMIC DNA]</scope>
    <source>
        <strain evidence="2">M63</strain>
    </source>
</reference>